<feature type="transmembrane region" description="Helical" evidence="7">
    <location>
        <begin position="12"/>
        <end position="30"/>
    </location>
</feature>
<dbReference type="Gene3D" id="3.30.565.10">
    <property type="entry name" value="Histidine kinase-like ATPase, C-terminal domain"/>
    <property type="match status" value="1"/>
</dbReference>
<evidence type="ECO:0000259" key="9">
    <source>
        <dbReference type="Pfam" id="PF07730"/>
    </source>
</evidence>
<keyword evidence="7" id="KW-0812">Transmembrane</keyword>
<evidence type="ECO:0000256" key="7">
    <source>
        <dbReference type="SAM" id="Phobius"/>
    </source>
</evidence>
<dbReference type="PATRIC" id="fig|136160.3.peg.4348"/>
<keyword evidence="3" id="KW-0808">Transferase</keyword>
<reference evidence="10" key="1">
    <citation type="submission" date="2015-08" db="EMBL/GenBank/DDBJ databases">
        <title>Complete DNA Sequence of Pseudomonas syringae pv. actinidiae, the Causal Agent of Kiwifruit Canker Disease.</title>
        <authorList>
            <person name="Rikkerink E.H.A."/>
            <person name="Fineran P.C."/>
        </authorList>
    </citation>
    <scope>NUCLEOTIDE SEQUENCE</scope>
    <source>
        <strain evidence="10">DSM 13666</strain>
    </source>
</reference>
<dbReference type="Pfam" id="PF07730">
    <property type="entry name" value="HisKA_3"/>
    <property type="match status" value="1"/>
</dbReference>
<comment type="caution">
    <text evidence="10">The sequence shown here is derived from an EMBL/GenBank/DDBJ whole genome shotgun (WGS) entry which is preliminary data.</text>
</comment>
<keyword evidence="7" id="KW-0472">Membrane</keyword>
<evidence type="ECO:0000256" key="1">
    <source>
        <dbReference type="ARBA" id="ARBA00000085"/>
    </source>
</evidence>
<dbReference type="GO" id="GO:0016020">
    <property type="term" value="C:membrane"/>
    <property type="evidence" value="ECO:0007669"/>
    <property type="project" value="InterPro"/>
</dbReference>
<dbReference type="InterPro" id="IPR003594">
    <property type="entry name" value="HATPase_dom"/>
</dbReference>
<gene>
    <name evidence="10" type="ORF">AMD02_16985</name>
</gene>
<feature type="transmembrane region" description="Helical" evidence="7">
    <location>
        <begin position="130"/>
        <end position="149"/>
    </location>
</feature>
<dbReference type="AlphaFoldDB" id="A0A0M0KCZ9"/>
<evidence type="ECO:0000256" key="5">
    <source>
        <dbReference type="ARBA" id="ARBA00023012"/>
    </source>
</evidence>
<keyword evidence="5" id="KW-0902">Two-component regulatory system</keyword>
<evidence type="ECO:0000259" key="8">
    <source>
        <dbReference type="Pfam" id="PF02518"/>
    </source>
</evidence>
<evidence type="ECO:0000256" key="3">
    <source>
        <dbReference type="ARBA" id="ARBA00022679"/>
    </source>
</evidence>
<dbReference type="InterPro" id="IPR036890">
    <property type="entry name" value="HATPase_C_sf"/>
</dbReference>
<keyword evidence="4" id="KW-0418">Kinase</keyword>
<name>A0A0M0KCZ9_ALKHA</name>
<dbReference type="GO" id="GO:0000155">
    <property type="term" value="F:phosphorelay sensor kinase activity"/>
    <property type="evidence" value="ECO:0007669"/>
    <property type="project" value="InterPro"/>
</dbReference>
<evidence type="ECO:0000256" key="6">
    <source>
        <dbReference type="SAM" id="Coils"/>
    </source>
</evidence>
<keyword evidence="6" id="KW-0175">Coiled coil</keyword>
<feature type="coiled-coil region" evidence="6">
    <location>
        <begin position="148"/>
        <end position="182"/>
    </location>
</feature>
<dbReference type="GO" id="GO:0046983">
    <property type="term" value="F:protein dimerization activity"/>
    <property type="evidence" value="ECO:0007669"/>
    <property type="project" value="InterPro"/>
</dbReference>
<dbReference type="GeneID" id="87596152"/>
<dbReference type="EC" id="2.7.13.3" evidence="2"/>
<dbReference type="SUPFAM" id="SSF55874">
    <property type="entry name" value="ATPase domain of HSP90 chaperone/DNA topoisomerase II/histidine kinase"/>
    <property type="match status" value="1"/>
</dbReference>
<dbReference type="RefSeq" id="WP_053432264.1">
    <property type="nucleotide sequence ID" value="NZ_CP040441.1"/>
</dbReference>
<dbReference type="EMBL" id="LILD01000004">
    <property type="protein sequence ID" value="KOO36731.1"/>
    <property type="molecule type" value="Genomic_DNA"/>
</dbReference>
<dbReference type="PANTHER" id="PTHR24421:SF63">
    <property type="entry name" value="SENSOR HISTIDINE KINASE DESK"/>
    <property type="match status" value="1"/>
</dbReference>
<feature type="domain" description="Signal transduction histidine kinase subgroup 3 dimerisation and phosphoacceptor" evidence="9">
    <location>
        <begin position="177"/>
        <end position="240"/>
    </location>
</feature>
<organism evidence="10">
    <name type="scientific">Halalkalibacterium halodurans</name>
    <name type="common">Bacillus halodurans</name>
    <dbReference type="NCBI Taxonomy" id="86665"/>
    <lineage>
        <taxon>Bacteria</taxon>
        <taxon>Bacillati</taxon>
        <taxon>Bacillota</taxon>
        <taxon>Bacilli</taxon>
        <taxon>Bacillales</taxon>
        <taxon>Bacillaceae</taxon>
        <taxon>Halalkalibacterium (ex Joshi et al. 2022)</taxon>
    </lineage>
</organism>
<dbReference type="InterPro" id="IPR050482">
    <property type="entry name" value="Sensor_HK_TwoCompSys"/>
</dbReference>
<proteinExistence type="predicted"/>
<feature type="domain" description="Histidine kinase/HSP90-like ATPase" evidence="8">
    <location>
        <begin position="281"/>
        <end position="365"/>
    </location>
</feature>
<feature type="transmembrane region" description="Helical" evidence="7">
    <location>
        <begin position="104"/>
        <end position="124"/>
    </location>
</feature>
<accession>A0A0M0KCZ9</accession>
<dbReference type="PANTHER" id="PTHR24421">
    <property type="entry name" value="NITRATE/NITRITE SENSOR PROTEIN NARX-RELATED"/>
    <property type="match status" value="1"/>
</dbReference>
<feature type="transmembrane region" description="Helical" evidence="7">
    <location>
        <begin position="37"/>
        <end position="58"/>
    </location>
</feature>
<dbReference type="Pfam" id="PF02518">
    <property type="entry name" value="HATPase_c"/>
    <property type="match status" value="1"/>
</dbReference>
<dbReference type="InterPro" id="IPR011712">
    <property type="entry name" value="Sig_transdc_His_kin_sub3_dim/P"/>
</dbReference>
<protein>
    <recommendedName>
        <fullName evidence="2">histidine kinase</fullName>
        <ecNumber evidence="2">2.7.13.3</ecNumber>
    </recommendedName>
</protein>
<evidence type="ECO:0000256" key="2">
    <source>
        <dbReference type="ARBA" id="ARBA00012438"/>
    </source>
</evidence>
<dbReference type="CDD" id="cd16917">
    <property type="entry name" value="HATPase_UhpB-NarQ-NarX-like"/>
    <property type="match status" value="1"/>
</dbReference>
<comment type="catalytic activity">
    <reaction evidence="1">
        <text>ATP + protein L-histidine = ADP + protein N-phospho-L-histidine.</text>
        <dbReference type="EC" id="2.7.13.3"/>
    </reaction>
</comment>
<keyword evidence="7" id="KW-1133">Transmembrane helix</keyword>
<sequence>MFRKIYPEDQINTYLIIDVIVIVSLFYNVLSVDSPVPIGVSLSLLAAFLFTYYMMLWYKDIRLLFAALTACSIFALFAIFYKPWLLLYGFIVSDFLGRAHAKRLMWIGIVGLFAMHISTAYALYGHWFTFYSPVQLPILILQLVLPFMIRIREKSKLLKEELDTANQKLERYIQEEERHRIARDLHDTLGQSLTMITMKSQLATRLVEKDADQAKKEMTEVMNTSRRVLKQVRELVTTMKFVSLEEEVSHAKEILSLQNITLEVKQEGATPQLLKVAESMLALSLREAVTNIIKHSRATHCTIVKEYANNEYKLQVIDNGIGKIDQMQTGNGITSIRERIHLLQGNVCLTSLPNGGMSITMTIPIHNAKRGATL</sequence>
<dbReference type="Gene3D" id="1.20.5.1930">
    <property type="match status" value="1"/>
</dbReference>
<feature type="transmembrane region" description="Helical" evidence="7">
    <location>
        <begin position="64"/>
        <end position="92"/>
    </location>
</feature>
<evidence type="ECO:0000313" key="10">
    <source>
        <dbReference type="EMBL" id="KOO36731.1"/>
    </source>
</evidence>
<evidence type="ECO:0000256" key="4">
    <source>
        <dbReference type="ARBA" id="ARBA00022777"/>
    </source>
</evidence>